<dbReference type="InterPro" id="IPR003959">
    <property type="entry name" value="ATPase_AAA_core"/>
</dbReference>
<accession>A0A8J7USK6</accession>
<dbReference type="InterPro" id="IPR004815">
    <property type="entry name" value="Lon_bac/euk-typ"/>
</dbReference>
<dbReference type="GO" id="GO:0043565">
    <property type="term" value="F:sequence-specific DNA binding"/>
    <property type="evidence" value="ECO:0007669"/>
    <property type="project" value="UniProtKB-UniRule"/>
</dbReference>
<evidence type="ECO:0000256" key="13">
    <source>
        <dbReference type="PIRSR" id="PIRSR001174-2"/>
    </source>
</evidence>
<dbReference type="SUPFAM" id="SSF52540">
    <property type="entry name" value="P-loop containing nucleoside triphosphate hydrolases"/>
    <property type="match status" value="1"/>
</dbReference>
<dbReference type="PROSITE" id="PS51786">
    <property type="entry name" value="LON_PROTEOLYTIC"/>
    <property type="match status" value="1"/>
</dbReference>
<dbReference type="GO" id="GO:0005524">
    <property type="term" value="F:ATP binding"/>
    <property type="evidence" value="ECO:0007669"/>
    <property type="project" value="UniProtKB-UniRule"/>
</dbReference>
<dbReference type="InterPro" id="IPR003111">
    <property type="entry name" value="Lon_prtase_N"/>
</dbReference>
<protein>
    <recommendedName>
        <fullName evidence="10 11">Lon protease</fullName>
        <ecNumber evidence="10 11">3.4.21.53</ecNumber>
    </recommendedName>
    <alternativeName>
        <fullName evidence="10">ATP-dependent protease La</fullName>
    </alternativeName>
</protein>
<dbReference type="RefSeq" id="WP_210510279.1">
    <property type="nucleotide sequence ID" value="NZ_JAFIDN010000002.1"/>
</dbReference>
<feature type="domain" description="Lon N-terminal" evidence="17">
    <location>
        <begin position="22"/>
        <end position="216"/>
    </location>
</feature>
<keyword evidence="8 10" id="KW-0346">Stress response</keyword>
<evidence type="ECO:0000259" key="17">
    <source>
        <dbReference type="PROSITE" id="PS51787"/>
    </source>
</evidence>
<proteinExistence type="evidence at transcript level"/>
<comment type="induction">
    <text evidence="10">By heat shock.</text>
</comment>
<keyword evidence="5 10" id="KW-0378">Hydrolase</keyword>
<reference evidence="18" key="1">
    <citation type="submission" date="2021-02" db="EMBL/GenBank/DDBJ databases">
        <title>Natronogracilivirga saccharolytica gen. nov. sp. nov. a new anaerobic, haloalkiliphilic carbohydrate-fermenting bacterium from soda lake and proposing of Cyclonatronumiaceae fam. nov. in the phylum Balneolaeota.</title>
        <authorList>
            <person name="Zhilina T.N."/>
            <person name="Sorokin D.Y."/>
            <person name="Zavarzina D.G."/>
            <person name="Toshchakov S.V."/>
            <person name="Kublanov I.V."/>
        </authorList>
    </citation>
    <scope>NUCLEOTIDE SEQUENCE</scope>
    <source>
        <strain evidence="18">Z-1702</strain>
    </source>
</reference>
<dbReference type="PRINTS" id="PR00830">
    <property type="entry name" value="ENDOLAPTASE"/>
</dbReference>
<keyword evidence="4 10" id="KW-0547">Nucleotide-binding</keyword>
<dbReference type="InterPro" id="IPR020568">
    <property type="entry name" value="Ribosomal_Su5_D2-typ_SF"/>
</dbReference>
<dbReference type="GO" id="GO:0034605">
    <property type="term" value="P:cellular response to heat"/>
    <property type="evidence" value="ECO:0007669"/>
    <property type="project" value="UniProtKB-UniRule"/>
</dbReference>
<dbReference type="InterPro" id="IPR003593">
    <property type="entry name" value="AAA+_ATPase"/>
</dbReference>
<dbReference type="AlphaFoldDB" id="A0A8J7USK6"/>
<dbReference type="InterPro" id="IPR015947">
    <property type="entry name" value="PUA-like_sf"/>
</dbReference>
<dbReference type="Gene3D" id="1.20.5.5270">
    <property type="match status" value="1"/>
</dbReference>
<comment type="caution">
    <text evidence="18">The sequence shown here is derived from an EMBL/GenBank/DDBJ whole genome shotgun (WGS) entry which is preliminary data.</text>
</comment>
<dbReference type="GO" id="GO:0016887">
    <property type="term" value="F:ATP hydrolysis activity"/>
    <property type="evidence" value="ECO:0007669"/>
    <property type="project" value="UniProtKB-UniRule"/>
</dbReference>
<keyword evidence="7 10" id="KW-0067">ATP-binding</keyword>
<dbReference type="PIRSF" id="PIRSF001174">
    <property type="entry name" value="Lon_proteas"/>
    <property type="match status" value="1"/>
</dbReference>
<dbReference type="Pfam" id="PF00004">
    <property type="entry name" value="AAA"/>
    <property type="match status" value="1"/>
</dbReference>
<feature type="region of interest" description="Disordered" evidence="15">
    <location>
        <begin position="1"/>
        <end position="20"/>
    </location>
</feature>
<evidence type="ECO:0000256" key="5">
    <source>
        <dbReference type="ARBA" id="ARBA00022801"/>
    </source>
</evidence>
<dbReference type="SMART" id="SM00464">
    <property type="entry name" value="LON"/>
    <property type="match status" value="1"/>
</dbReference>
<dbReference type="InterPro" id="IPR027065">
    <property type="entry name" value="Lon_Prtase"/>
</dbReference>
<dbReference type="CDD" id="cd19500">
    <property type="entry name" value="RecA-like_Lon"/>
    <property type="match status" value="1"/>
</dbReference>
<comment type="subcellular location">
    <subcellularLocation>
        <location evidence="1 10 11">Cytoplasm</location>
    </subcellularLocation>
</comment>
<dbReference type="NCBIfam" id="TIGR00763">
    <property type="entry name" value="lon"/>
    <property type="match status" value="1"/>
</dbReference>
<evidence type="ECO:0000256" key="14">
    <source>
        <dbReference type="PROSITE-ProRule" id="PRU01122"/>
    </source>
</evidence>
<dbReference type="Proteomes" id="UP000673975">
    <property type="component" value="Unassembled WGS sequence"/>
</dbReference>
<dbReference type="InterPro" id="IPR027417">
    <property type="entry name" value="P-loop_NTPase"/>
</dbReference>
<dbReference type="EMBL" id="JAFIDN010000002">
    <property type="protein sequence ID" value="MBP3191616.1"/>
    <property type="molecule type" value="Genomic_DNA"/>
</dbReference>
<evidence type="ECO:0000256" key="12">
    <source>
        <dbReference type="PIRSR" id="PIRSR001174-1"/>
    </source>
</evidence>
<dbReference type="Gene3D" id="1.20.58.1480">
    <property type="match status" value="1"/>
</dbReference>
<dbReference type="GO" id="GO:0004252">
    <property type="term" value="F:serine-type endopeptidase activity"/>
    <property type="evidence" value="ECO:0007669"/>
    <property type="project" value="UniProtKB-UniRule"/>
</dbReference>
<dbReference type="InterPro" id="IPR054594">
    <property type="entry name" value="Lon_lid"/>
</dbReference>
<gene>
    <name evidence="10 18" type="primary">lon</name>
    <name evidence="18" type="ORF">NATSA_02955</name>
</gene>
<feature type="active site" evidence="10 12">
    <location>
        <position position="696"/>
    </location>
</feature>
<comment type="function">
    <text evidence="10">ATP-dependent serine protease that mediates the selective degradation of mutant and abnormal proteins as well as certain short-lived regulatory proteins. Required for cellular homeostasis and for survival from DNA damage and developmental changes induced by stress. Degrades polypeptides processively to yield small peptide fragments that are 5 to 10 amino acids long. Binds to DNA in a double-stranded, site-specific manner.</text>
</comment>
<dbReference type="Pfam" id="PF22667">
    <property type="entry name" value="Lon_lid"/>
    <property type="match status" value="1"/>
</dbReference>
<dbReference type="SMART" id="SM00382">
    <property type="entry name" value="AAA"/>
    <property type="match status" value="1"/>
</dbReference>
<dbReference type="Gene3D" id="3.40.50.300">
    <property type="entry name" value="P-loop containing nucleotide triphosphate hydrolases"/>
    <property type="match status" value="1"/>
</dbReference>
<dbReference type="Pfam" id="PF05362">
    <property type="entry name" value="Lon_C"/>
    <property type="match status" value="1"/>
</dbReference>
<comment type="similarity">
    <text evidence="10 11 14">Belongs to the peptidase S16 family.</text>
</comment>
<evidence type="ECO:0000256" key="7">
    <source>
        <dbReference type="ARBA" id="ARBA00022840"/>
    </source>
</evidence>
<keyword evidence="19" id="KW-1185">Reference proteome</keyword>
<dbReference type="Gene3D" id="2.30.130.40">
    <property type="entry name" value="LON domain-like"/>
    <property type="match status" value="1"/>
</dbReference>
<dbReference type="Pfam" id="PF02190">
    <property type="entry name" value="LON_substr_bdg"/>
    <property type="match status" value="1"/>
</dbReference>
<evidence type="ECO:0000313" key="19">
    <source>
        <dbReference type="Proteomes" id="UP000673975"/>
    </source>
</evidence>
<dbReference type="GO" id="GO:0006515">
    <property type="term" value="P:protein quality control for misfolded or incompletely synthesized proteins"/>
    <property type="evidence" value="ECO:0007669"/>
    <property type="project" value="UniProtKB-UniRule"/>
</dbReference>
<evidence type="ECO:0000256" key="6">
    <source>
        <dbReference type="ARBA" id="ARBA00022825"/>
    </source>
</evidence>
<evidence type="ECO:0000256" key="1">
    <source>
        <dbReference type="ARBA" id="ARBA00004496"/>
    </source>
</evidence>
<keyword evidence="2 10" id="KW-0963">Cytoplasm</keyword>
<dbReference type="InterPro" id="IPR014721">
    <property type="entry name" value="Ribsml_uS5_D2-typ_fold_subgr"/>
</dbReference>
<evidence type="ECO:0000256" key="3">
    <source>
        <dbReference type="ARBA" id="ARBA00022670"/>
    </source>
</evidence>
<dbReference type="SUPFAM" id="SSF88697">
    <property type="entry name" value="PUA domain-like"/>
    <property type="match status" value="1"/>
</dbReference>
<evidence type="ECO:0000313" key="18">
    <source>
        <dbReference type="EMBL" id="MBP3191616.1"/>
    </source>
</evidence>
<comment type="subunit">
    <text evidence="10 11">Homohexamer. Organized in a ring with a central cavity.</text>
</comment>
<sequence length="817" mass="91169">MKKHKQKKSPRDQQIPDAPEQVPVIPLRDTVIFPNTMFPILVGRKATIEAVNTAVEGNKYVLLCAQTDPEEEHPGPDSLHRKGTLAQIIQVLHLPNDLLKVLISGIRIAEADSFDEQESYLTAKISLQEAKSVTMTARLKALIRKTKEGFERLVILNQNLPEEVLLGFEQNYNPENLLYFMASYLDLDIDEKQQILEDPDIENKYRKVLTHLTGELELLAVSNEINEKVQDEIQETQRKFYIQEQIKILQDELDEDGYSDPELARIKEELDKLALPDAARAKANEELERLKKTPAMSPDYSVSRNYLDWILALPWGKYSEDRLDITAVHGALEKDHFGLEKPKERILEYIAVLNLVNKIKGQILCFEGPPGTGKTSLAKSIADAMNRQMVRISLGGVSDEAEIRGHRKTYIGSMPGRIIQAIKKAGTMNPVIILDEIDKLGKDMRGDPSSAVLEVLDPEQNDTFNDHYMDLDFDLSQVMFITTANVAGHIQPALLDRMEVISLHGYLEHDKVEIAKRHLIPRLLSSHGLTPSRVKFKDDAIRTVIRSYTAEAGVRVLEQNLASLCRKVAKLTVKQKKDGKKPSQITINEKRVREFLGVPKYKDRSLEKKDKVGSVNGLAWTSTGGSILQLDVARMFGKNKLILTGKLGDVMKESAQAALTYVRSHTSDLGLSEDFFEKNELHVHIPEGAIPKDGPSAGMGIALAMISLLTDTSVRHDVAVTGEITLRGEVYAVGGLNEKLLAARRKNLSRVIIPKENLPDLEEIPSKVTEGLKITGIDHISESFPFVFRSSVFPGFDGQKDTGNTTAAAGRKKTAGE</sequence>
<dbReference type="InterPro" id="IPR046336">
    <property type="entry name" value="Lon_prtase_N_sf"/>
</dbReference>
<dbReference type="GO" id="GO:0004176">
    <property type="term" value="F:ATP-dependent peptidase activity"/>
    <property type="evidence" value="ECO:0007669"/>
    <property type="project" value="UniProtKB-UniRule"/>
</dbReference>
<evidence type="ECO:0000256" key="2">
    <source>
        <dbReference type="ARBA" id="ARBA00022490"/>
    </source>
</evidence>
<feature type="active site" evidence="10 12">
    <location>
        <position position="739"/>
    </location>
</feature>
<evidence type="ECO:0000256" key="8">
    <source>
        <dbReference type="ARBA" id="ARBA00023016"/>
    </source>
</evidence>
<dbReference type="HAMAP" id="MF_01973">
    <property type="entry name" value="lon_bact"/>
    <property type="match status" value="1"/>
</dbReference>
<evidence type="ECO:0000256" key="4">
    <source>
        <dbReference type="ARBA" id="ARBA00022741"/>
    </source>
</evidence>
<dbReference type="PANTHER" id="PTHR10046">
    <property type="entry name" value="ATP DEPENDENT LON PROTEASE FAMILY MEMBER"/>
    <property type="match status" value="1"/>
</dbReference>
<dbReference type="Gene3D" id="3.30.230.10">
    <property type="match status" value="1"/>
</dbReference>
<dbReference type="InterPro" id="IPR027543">
    <property type="entry name" value="Lon_bac"/>
</dbReference>
<dbReference type="FunFam" id="3.40.50.300:FF:000021">
    <property type="entry name" value="Lon protease homolog"/>
    <property type="match status" value="1"/>
</dbReference>
<evidence type="ECO:0000256" key="11">
    <source>
        <dbReference type="PIRNR" id="PIRNR001174"/>
    </source>
</evidence>
<dbReference type="GO" id="GO:0005737">
    <property type="term" value="C:cytoplasm"/>
    <property type="evidence" value="ECO:0007669"/>
    <property type="project" value="UniProtKB-SubCell"/>
</dbReference>
<dbReference type="FunFam" id="1.20.5.5270:FF:000002">
    <property type="entry name" value="Lon protease homolog"/>
    <property type="match status" value="1"/>
</dbReference>
<dbReference type="InterPro" id="IPR008269">
    <property type="entry name" value="Lon_proteolytic"/>
</dbReference>
<evidence type="ECO:0000256" key="10">
    <source>
        <dbReference type="HAMAP-Rule" id="MF_01973"/>
    </source>
</evidence>
<name>A0A8J7USK6_9BACT</name>
<dbReference type="Gene3D" id="1.10.8.60">
    <property type="match status" value="1"/>
</dbReference>
<keyword evidence="3 10" id="KW-0645">Protease</keyword>
<dbReference type="EC" id="3.4.21.53" evidence="10 11"/>
<comment type="catalytic activity">
    <reaction evidence="9 10 11 14">
        <text>Hydrolysis of proteins in presence of ATP.</text>
        <dbReference type="EC" id="3.4.21.53"/>
    </reaction>
</comment>
<evidence type="ECO:0000256" key="15">
    <source>
        <dbReference type="SAM" id="MobiDB-lite"/>
    </source>
</evidence>
<organism evidence="18 19">
    <name type="scientific">Natronogracilivirga saccharolytica</name>
    <dbReference type="NCBI Taxonomy" id="2812953"/>
    <lineage>
        <taxon>Bacteria</taxon>
        <taxon>Pseudomonadati</taxon>
        <taxon>Balneolota</taxon>
        <taxon>Balneolia</taxon>
        <taxon>Balneolales</taxon>
        <taxon>Cyclonatronaceae</taxon>
        <taxon>Natronogracilivirga</taxon>
    </lineage>
</organism>
<evidence type="ECO:0000259" key="16">
    <source>
        <dbReference type="PROSITE" id="PS51786"/>
    </source>
</evidence>
<keyword evidence="6 10" id="KW-0720">Serine protease</keyword>
<feature type="binding site" evidence="10 13">
    <location>
        <begin position="368"/>
        <end position="375"/>
    </location>
    <ligand>
        <name>ATP</name>
        <dbReference type="ChEBI" id="CHEBI:30616"/>
    </ligand>
</feature>
<dbReference type="SUPFAM" id="SSF54211">
    <property type="entry name" value="Ribosomal protein S5 domain 2-like"/>
    <property type="match status" value="1"/>
</dbReference>
<feature type="domain" description="Lon proteolytic" evidence="16">
    <location>
        <begin position="609"/>
        <end position="790"/>
    </location>
</feature>
<evidence type="ECO:0000256" key="9">
    <source>
        <dbReference type="ARBA" id="ARBA00050665"/>
    </source>
</evidence>
<dbReference type="PROSITE" id="PS51787">
    <property type="entry name" value="LON_N"/>
    <property type="match status" value="1"/>
</dbReference>